<reference evidence="8 9" key="1">
    <citation type="submission" date="2019-03" db="EMBL/GenBank/DDBJ databases">
        <title>Sequencing 25 genomes of Wallemia mellicola.</title>
        <authorList>
            <person name="Gostincar C."/>
        </authorList>
    </citation>
    <scope>NUCLEOTIDE SEQUENCE [LARGE SCALE GENOMIC DNA]</scope>
    <source>
        <strain evidence="3 10">EXF-1262</strain>
        <strain evidence="5 11">EXF-1274</strain>
        <strain evidence="7 8">EXF-1277</strain>
        <strain evidence="2 12">EXF-6152</strain>
        <strain evidence="6 13">EXF-757</strain>
        <strain evidence="4 9">EXF-8738</strain>
    </source>
</reference>
<protein>
    <submittedName>
        <fullName evidence="2">Uncharacterized protein</fullName>
    </submittedName>
</protein>
<dbReference type="AlphaFoldDB" id="A0A4T0M0E7"/>
<evidence type="ECO:0000313" key="3">
    <source>
        <dbReference type="EMBL" id="TIB96588.1"/>
    </source>
</evidence>
<gene>
    <name evidence="6" type="ORF">E3Q01_03677</name>
    <name evidence="5" type="ORF">E3Q02_03812</name>
    <name evidence="7" type="ORF">E3Q03_01240</name>
    <name evidence="4" type="ORF">E3Q10_02041</name>
    <name evidence="3" type="ORF">E3Q17_03761</name>
    <name evidence="2" type="ORF">E3Q22_03785</name>
</gene>
<dbReference type="Proteomes" id="UP000305362">
    <property type="component" value="Unassembled WGS sequence"/>
</dbReference>
<dbReference type="OMA" id="HMSNSYI"/>
<evidence type="ECO:0000313" key="8">
    <source>
        <dbReference type="Proteomes" id="UP000305362"/>
    </source>
</evidence>
<dbReference type="EMBL" id="SPRW01000057">
    <property type="protein sequence ID" value="TIC61697.1"/>
    <property type="molecule type" value="Genomic_DNA"/>
</dbReference>
<evidence type="ECO:0000313" key="10">
    <source>
        <dbReference type="Proteomes" id="UP000307169"/>
    </source>
</evidence>
<dbReference type="EMBL" id="SPRX01000059">
    <property type="protein sequence ID" value="TIC62872.1"/>
    <property type="molecule type" value="Genomic_DNA"/>
</dbReference>
<comment type="caution">
    <text evidence="2">The sequence shown here is derived from an EMBL/GenBank/DDBJ whole genome shotgun (WGS) entry which is preliminary data.</text>
</comment>
<dbReference type="EMBL" id="SPRO01000017">
    <property type="protein sequence ID" value="TIC30736.1"/>
    <property type="molecule type" value="Genomic_DNA"/>
</dbReference>
<evidence type="ECO:0000313" key="6">
    <source>
        <dbReference type="EMBL" id="TIC62872.1"/>
    </source>
</evidence>
<evidence type="ECO:0000313" key="2">
    <source>
        <dbReference type="EMBL" id="TIB75933.1"/>
    </source>
</evidence>
<evidence type="ECO:0000313" key="5">
    <source>
        <dbReference type="EMBL" id="TIC61697.1"/>
    </source>
</evidence>
<proteinExistence type="predicted"/>
<evidence type="ECO:0000313" key="13">
    <source>
        <dbReference type="Proteomes" id="UP000310708"/>
    </source>
</evidence>
<organism evidence="2 12">
    <name type="scientific">Wallemia mellicola</name>
    <dbReference type="NCBI Taxonomy" id="1708541"/>
    <lineage>
        <taxon>Eukaryota</taxon>
        <taxon>Fungi</taxon>
        <taxon>Dikarya</taxon>
        <taxon>Basidiomycota</taxon>
        <taxon>Wallemiomycotina</taxon>
        <taxon>Wallemiomycetes</taxon>
        <taxon>Wallemiales</taxon>
        <taxon>Wallemiaceae</taxon>
        <taxon>Wallemia</taxon>
    </lineage>
</organism>
<dbReference type="EMBL" id="SPRC01000054">
    <property type="protein sequence ID" value="TIB75933.1"/>
    <property type="molecule type" value="Genomic_DNA"/>
</dbReference>
<feature type="region of interest" description="Disordered" evidence="1">
    <location>
        <begin position="79"/>
        <end position="128"/>
    </location>
</feature>
<feature type="compositionally biased region" description="Basic residues" evidence="1">
    <location>
        <begin position="14"/>
        <end position="28"/>
    </location>
</feature>
<accession>A0A4T0M0E7</accession>
<evidence type="ECO:0000313" key="4">
    <source>
        <dbReference type="EMBL" id="TIC30736.1"/>
    </source>
</evidence>
<evidence type="ECO:0000256" key="1">
    <source>
        <dbReference type="SAM" id="MobiDB-lite"/>
    </source>
</evidence>
<name>A0A4T0M0E7_9BASI</name>
<dbReference type="Proteomes" id="UP000305647">
    <property type="component" value="Unassembled WGS sequence"/>
</dbReference>
<evidence type="ECO:0000313" key="9">
    <source>
        <dbReference type="Proteomes" id="UP000305647"/>
    </source>
</evidence>
<dbReference type="OrthoDB" id="10559600at2759"/>
<dbReference type="Proteomes" id="UP000309601">
    <property type="component" value="Unassembled WGS sequence"/>
</dbReference>
<dbReference type="EMBL" id="SPRH01000060">
    <property type="protein sequence ID" value="TIB96588.1"/>
    <property type="molecule type" value="Genomic_DNA"/>
</dbReference>
<dbReference type="EMBL" id="SPRV01000009">
    <property type="protein sequence ID" value="TIC69645.1"/>
    <property type="molecule type" value="Genomic_DNA"/>
</dbReference>
<evidence type="ECO:0000313" key="11">
    <source>
        <dbReference type="Proteomes" id="UP000309601"/>
    </source>
</evidence>
<evidence type="ECO:0000313" key="7">
    <source>
        <dbReference type="EMBL" id="TIC69645.1"/>
    </source>
</evidence>
<feature type="compositionally biased region" description="Low complexity" evidence="1">
    <location>
        <begin position="79"/>
        <end position="99"/>
    </location>
</feature>
<feature type="region of interest" description="Disordered" evidence="1">
    <location>
        <begin position="1"/>
        <end position="56"/>
    </location>
</feature>
<sequence length="128" mass="14031">MPGVTKRASEINLRRKSKSSLNQRRRLKAAASSERINDENNGELATGSNAKKSKLNGGRRALLEIAWWTVTPNLSDYLENNNNNASNSYILYSSGSSPSDNNNIDNQQPAKGGLAPPRPTPSRMSSMR</sequence>
<evidence type="ECO:0000313" key="12">
    <source>
        <dbReference type="Proteomes" id="UP000310685"/>
    </source>
</evidence>
<dbReference type="Proteomes" id="UP000307169">
    <property type="component" value="Unassembled WGS sequence"/>
</dbReference>
<dbReference type="Proteomes" id="UP000310708">
    <property type="component" value="Unassembled WGS sequence"/>
</dbReference>
<feature type="compositionally biased region" description="Polar residues" evidence="1">
    <location>
        <begin position="100"/>
        <end position="109"/>
    </location>
</feature>
<dbReference type="Proteomes" id="UP000310685">
    <property type="component" value="Unassembled WGS sequence"/>
</dbReference>